<feature type="region of interest" description="Disordered" evidence="1">
    <location>
        <begin position="36"/>
        <end position="66"/>
    </location>
</feature>
<evidence type="ECO:0000313" key="2">
    <source>
        <dbReference type="EMBL" id="GAI83133.1"/>
    </source>
</evidence>
<proteinExistence type="predicted"/>
<accession>X1RR47</accession>
<sequence>MGYQEHYDNLEQRTILCDVANSNGYRMLHDDFDEDWKRGEEPRGTLAFTDEPAPQAPEPEPTKLERLEERIKALEDAQK</sequence>
<protein>
    <submittedName>
        <fullName evidence="2">Uncharacterized protein</fullName>
    </submittedName>
</protein>
<evidence type="ECO:0000256" key="1">
    <source>
        <dbReference type="SAM" id="MobiDB-lite"/>
    </source>
</evidence>
<dbReference type="EMBL" id="BARW01011010">
    <property type="protein sequence ID" value="GAI83133.1"/>
    <property type="molecule type" value="Genomic_DNA"/>
</dbReference>
<name>X1RR47_9ZZZZ</name>
<organism evidence="2">
    <name type="scientific">marine sediment metagenome</name>
    <dbReference type="NCBI Taxonomy" id="412755"/>
    <lineage>
        <taxon>unclassified sequences</taxon>
        <taxon>metagenomes</taxon>
        <taxon>ecological metagenomes</taxon>
    </lineage>
</organism>
<dbReference type="AlphaFoldDB" id="X1RR47"/>
<gene>
    <name evidence="2" type="ORF">S12H4_21416</name>
</gene>
<comment type="caution">
    <text evidence="2">The sequence shown here is derived from an EMBL/GenBank/DDBJ whole genome shotgun (WGS) entry which is preliminary data.</text>
</comment>
<reference evidence="2" key="1">
    <citation type="journal article" date="2014" name="Front. Microbiol.">
        <title>High frequency of phylogenetically diverse reductive dehalogenase-homologous genes in deep subseafloor sedimentary metagenomes.</title>
        <authorList>
            <person name="Kawai M."/>
            <person name="Futagami T."/>
            <person name="Toyoda A."/>
            <person name="Takaki Y."/>
            <person name="Nishi S."/>
            <person name="Hori S."/>
            <person name="Arai W."/>
            <person name="Tsubouchi T."/>
            <person name="Morono Y."/>
            <person name="Uchiyama I."/>
            <person name="Ito T."/>
            <person name="Fujiyama A."/>
            <person name="Inagaki F."/>
            <person name="Takami H."/>
        </authorList>
    </citation>
    <scope>NUCLEOTIDE SEQUENCE</scope>
    <source>
        <strain evidence="2">Expedition CK06-06</strain>
    </source>
</reference>